<feature type="signal peptide" evidence="1">
    <location>
        <begin position="1"/>
        <end position="27"/>
    </location>
</feature>
<feature type="chain" id="PRO_5047041323" evidence="1">
    <location>
        <begin position="28"/>
        <end position="55"/>
    </location>
</feature>
<reference evidence="2 3" key="1">
    <citation type="journal article" date="2019" name="Int. J. Syst. Evol. Microbiol.">
        <title>The Global Catalogue of Microorganisms (GCM) 10K type strain sequencing project: providing services to taxonomists for standard genome sequencing and annotation.</title>
        <authorList>
            <consortium name="The Broad Institute Genomics Platform"/>
            <consortium name="The Broad Institute Genome Sequencing Center for Infectious Disease"/>
            <person name="Wu L."/>
            <person name="Ma J."/>
        </authorList>
    </citation>
    <scope>NUCLEOTIDE SEQUENCE [LARGE SCALE GENOMIC DNA]</scope>
    <source>
        <strain evidence="2 3">JCM 14560</strain>
    </source>
</reference>
<keyword evidence="3" id="KW-1185">Reference proteome</keyword>
<gene>
    <name evidence="2" type="ORF">GCM10009760_27880</name>
</gene>
<organism evidence="2 3">
    <name type="scientific">Kitasatospora kazusensis</name>
    <dbReference type="NCBI Taxonomy" id="407974"/>
    <lineage>
        <taxon>Bacteria</taxon>
        <taxon>Bacillati</taxon>
        <taxon>Actinomycetota</taxon>
        <taxon>Actinomycetes</taxon>
        <taxon>Kitasatosporales</taxon>
        <taxon>Streptomycetaceae</taxon>
        <taxon>Kitasatospora</taxon>
    </lineage>
</organism>
<accession>A0ABN2ZI38</accession>
<proteinExistence type="predicted"/>
<dbReference type="RefSeq" id="WP_344464576.1">
    <property type="nucleotide sequence ID" value="NZ_BAAANT010000013.1"/>
</dbReference>
<dbReference type="EMBL" id="BAAANT010000013">
    <property type="protein sequence ID" value="GAA2142587.1"/>
    <property type="molecule type" value="Genomic_DNA"/>
</dbReference>
<keyword evidence="1" id="KW-0732">Signal</keyword>
<evidence type="ECO:0000313" key="2">
    <source>
        <dbReference type="EMBL" id="GAA2142587.1"/>
    </source>
</evidence>
<evidence type="ECO:0000256" key="1">
    <source>
        <dbReference type="SAM" id="SignalP"/>
    </source>
</evidence>
<comment type="caution">
    <text evidence="2">The sequence shown here is derived from an EMBL/GenBank/DDBJ whole genome shotgun (WGS) entry which is preliminary data.</text>
</comment>
<name>A0ABN2ZI38_9ACTN</name>
<dbReference type="Proteomes" id="UP001422759">
    <property type="component" value="Unassembled WGS sequence"/>
</dbReference>
<sequence length="55" mass="5225">MKSKLIGLVSAGILAALALGLAGTTHGAGGDGAQRGDTGTVTLAVDNPIPGVIRA</sequence>
<evidence type="ECO:0000313" key="3">
    <source>
        <dbReference type="Proteomes" id="UP001422759"/>
    </source>
</evidence>
<protein>
    <submittedName>
        <fullName evidence="2">Uncharacterized protein</fullName>
    </submittedName>
</protein>